<dbReference type="SMART" id="SM00382">
    <property type="entry name" value="AAA"/>
    <property type="match status" value="1"/>
</dbReference>
<dbReference type="PRINTS" id="PR00300">
    <property type="entry name" value="CLPPROTEASEA"/>
</dbReference>
<gene>
    <name evidence="11" type="primary">dnaX</name>
    <name evidence="14" type="ORF">GXP69_04650</name>
</gene>
<dbReference type="GO" id="GO:0046872">
    <property type="term" value="F:metal ion binding"/>
    <property type="evidence" value="ECO:0007669"/>
    <property type="project" value="UniProtKB-KW"/>
</dbReference>
<dbReference type="NCBIfam" id="TIGR02397">
    <property type="entry name" value="dnaX_nterm"/>
    <property type="match status" value="1"/>
</dbReference>
<dbReference type="EC" id="2.7.7.7" evidence="11"/>
<dbReference type="InterPro" id="IPR003593">
    <property type="entry name" value="AAA+_ATPase"/>
</dbReference>
<evidence type="ECO:0000259" key="13">
    <source>
        <dbReference type="SMART" id="SM00382"/>
    </source>
</evidence>
<keyword evidence="3 11" id="KW-0548">Nucleotidyltransferase</keyword>
<dbReference type="EMBL" id="JAAGWD010000001">
    <property type="protein sequence ID" value="NEM96977.1"/>
    <property type="molecule type" value="Genomic_DNA"/>
</dbReference>
<evidence type="ECO:0000256" key="8">
    <source>
        <dbReference type="ARBA" id="ARBA00022840"/>
    </source>
</evidence>
<evidence type="ECO:0000313" key="14">
    <source>
        <dbReference type="EMBL" id="NEM96977.1"/>
    </source>
</evidence>
<feature type="region of interest" description="Disordered" evidence="12">
    <location>
        <begin position="407"/>
        <end position="465"/>
    </location>
</feature>
<comment type="catalytic activity">
    <reaction evidence="10 11">
        <text>DNA(n) + a 2'-deoxyribonucleoside 5'-triphosphate = DNA(n+1) + diphosphate</text>
        <dbReference type="Rhea" id="RHEA:22508"/>
        <dbReference type="Rhea" id="RHEA-COMP:17339"/>
        <dbReference type="Rhea" id="RHEA-COMP:17340"/>
        <dbReference type="ChEBI" id="CHEBI:33019"/>
        <dbReference type="ChEBI" id="CHEBI:61560"/>
        <dbReference type="ChEBI" id="CHEBI:173112"/>
        <dbReference type="EC" id="2.7.7.7"/>
    </reaction>
</comment>
<dbReference type="RefSeq" id="WP_163912828.1">
    <property type="nucleotide sequence ID" value="NZ_JAAGWD010000001.1"/>
</dbReference>
<evidence type="ECO:0000256" key="12">
    <source>
        <dbReference type="SAM" id="MobiDB-lite"/>
    </source>
</evidence>
<name>A0A6B3LTT1_9BACT</name>
<proteinExistence type="inferred from homology"/>
<evidence type="ECO:0000256" key="3">
    <source>
        <dbReference type="ARBA" id="ARBA00022695"/>
    </source>
</evidence>
<sequence length="615" mass="67917">MENFVVSARKYRPSTFDSVVGQHHITNTLKNAISSKHLAQAFLFCGPRGVGKTTCARILAKTINCQNITPEVEACNECESCRSFNSSSSFNIHELDAASNNSVEDIRNLVEQVRYAPQTGKYKIYIIDEVHMLSNQAFNAFLKTLEEPPSYAIFILATTERHKIIPTILSRCQIFDFNRIRIEDMVRHLGNIAQKESIQAEPDALHLISQKADGALRDALSIFDQMVTFSGSNVTYKATVENLHILDYDYYFRLTDDLLNQNLPGTLLLFDEILKNGFDAHNFLIGIGEHFRSLLVCKDPQTVQLLEVSDNIKAKYAEQSAKSSVSFLLSGLNLVSACDTNYKSSKNQRLHVELCLMKMAHLNAALSFAQNGAEPKKAKVAAPAPAPTASTGATSAPAAVVPSAGLQQPVPAGSIPSAELQQPPKPQQVTPDARVAPSAAPAPASSAPAAPSKPGLPPPKKLSKLPSLKDLQAQPAAQTIANTAEEAEEATYGAFVPVDQAKLKTVWHTILRRKKEENMMDYTLLNRQYQVSEQNEITLYLDNHVMMDQFSALRPALLSELKQQLGNRSIVLKAEVVEVQDERKLYTSADKFNYLAEKFPVIVDLKQRFGLDTDF</sequence>
<dbReference type="InterPro" id="IPR045085">
    <property type="entry name" value="HLD_clamp_pol_III_gamma_tau"/>
</dbReference>
<keyword evidence="15" id="KW-1185">Reference proteome</keyword>
<dbReference type="NCBIfam" id="NF004046">
    <property type="entry name" value="PRK05563.1"/>
    <property type="match status" value="1"/>
</dbReference>
<dbReference type="GO" id="GO:0003677">
    <property type="term" value="F:DNA binding"/>
    <property type="evidence" value="ECO:0007669"/>
    <property type="project" value="InterPro"/>
</dbReference>
<dbReference type="NCBIfam" id="NF011531">
    <property type="entry name" value="PRK14971.1"/>
    <property type="match status" value="1"/>
</dbReference>
<dbReference type="SUPFAM" id="SSF52540">
    <property type="entry name" value="P-loop containing nucleoside triphosphate hydrolases"/>
    <property type="match status" value="1"/>
</dbReference>
<feature type="compositionally biased region" description="Low complexity" evidence="12">
    <location>
        <begin position="436"/>
        <end position="453"/>
    </location>
</feature>
<dbReference type="InterPro" id="IPR022754">
    <property type="entry name" value="DNA_pol_III_gamma-3"/>
</dbReference>
<dbReference type="Gene3D" id="1.10.8.60">
    <property type="match status" value="1"/>
</dbReference>
<dbReference type="GO" id="GO:0003887">
    <property type="term" value="F:DNA-directed DNA polymerase activity"/>
    <property type="evidence" value="ECO:0007669"/>
    <property type="project" value="UniProtKB-KW"/>
</dbReference>
<evidence type="ECO:0000256" key="2">
    <source>
        <dbReference type="ARBA" id="ARBA00022679"/>
    </source>
</evidence>
<comment type="caution">
    <text evidence="14">The sequence shown here is derived from an EMBL/GenBank/DDBJ whole genome shotgun (WGS) entry which is preliminary data.</text>
</comment>
<dbReference type="CDD" id="cd00009">
    <property type="entry name" value="AAA"/>
    <property type="match status" value="1"/>
</dbReference>
<keyword evidence="7" id="KW-0862">Zinc</keyword>
<evidence type="ECO:0000256" key="11">
    <source>
        <dbReference type="RuleBase" id="RU364063"/>
    </source>
</evidence>
<evidence type="ECO:0000313" key="15">
    <source>
        <dbReference type="Proteomes" id="UP000474777"/>
    </source>
</evidence>
<keyword evidence="2 11" id="KW-0808">Transferase</keyword>
<dbReference type="PANTHER" id="PTHR11669">
    <property type="entry name" value="REPLICATION FACTOR C / DNA POLYMERASE III GAMMA-TAU SUBUNIT"/>
    <property type="match status" value="1"/>
</dbReference>
<evidence type="ECO:0000256" key="7">
    <source>
        <dbReference type="ARBA" id="ARBA00022833"/>
    </source>
</evidence>
<dbReference type="GO" id="GO:0009360">
    <property type="term" value="C:DNA polymerase III complex"/>
    <property type="evidence" value="ECO:0007669"/>
    <property type="project" value="InterPro"/>
</dbReference>
<dbReference type="Pfam" id="PF22608">
    <property type="entry name" value="DNAX_ATPase_lid"/>
    <property type="match status" value="1"/>
</dbReference>
<dbReference type="Pfam" id="PF12169">
    <property type="entry name" value="DNA_pol3_gamma3"/>
    <property type="match status" value="1"/>
</dbReference>
<keyword evidence="9 11" id="KW-0239">DNA-directed DNA polymerase</keyword>
<dbReference type="FunFam" id="3.40.50.300:FF:000014">
    <property type="entry name" value="DNA polymerase III subunit gamma/tau"/>
    <property type="match status" value="1"/>
</dbReference>
<dbReference type="Pfam" id="PF13177">
    <property type="entry name" value="DNA_pol3_delta2"/>
    <property type="match status" value="1"/>
</dbReference>
<dbReference type="InterPro" id="IPR012763">
    <property type="entry name" value="DNA_pol_III_sug/sutau_N"/>
</dbReference>
<keyword evidence="4 11" id="KW-0235">DNA replication</keyword>
<dbReference type="GO" id="GO:0006261">
    <property type="term" value="P:DNA-templated DNA replication"/>
    <property type="evidence" value="ECO:0007669"/>
    <property type="project" value="TreeGrafter"/>
</dbReference>
<dbReference type="InterPro" id="IPR001270">
    <property type="entry name" value="ClpA/B"/>
</dbReference>
<dbReference type="Gene3D" id="1.20.272.10">
    <property type="match status" value="1"/>
</dbReference>
<evidence type="ECO:0000256" key="1">
    <source>
        <dbReference type="ARBA" id="ARBA00006360"/>
    </source>
</evidence>
<accession>A0A6B3LTT1</accession>
<dbReference type="Proteomes" id="UP000474777">
    <property type="component" value="Unassembled WGS sequence"/>
</dbReference>
<dbReference type="CDD" id="cd18137">
    <property type="entry name" value="HLD_clamp_pol_III_gamma_tau"/>
    <property type="match status" value="1"/>
</dbReference>
<keyword evidence="8 11" id="KW-0067">ATP-binding</keyword>
<dbReference type="PANTHER" id="PTHR11669:SF0">
    <property type="entry name" value="PROTEIN STICHEL-LIKE 2"/>
    <property type="match status" value="1"/>
</dbReference>
<evidence type="ECO:0000256" key="4">
    <source>
        <dbReference type="ARBA" id="ARBA00022705"/>
    </source>
</evidence>
<protein>
    <recommendedName>
        <fullName evidence="11">DNA polymerase III subunit gamma/tau</fullName>
        <ecNumber evidence="11">2.7.7.7</ecNumber>
    </recommendedName>
</protein>
<feature type="domain" description="AAA+ ATPase" evidence="13">
    <location>
        <begin position="38"/>
        <end position="181"/>
    </location>
</feature>
<dbReference type="GO" id="GO:0005524">
    <property type="term" value="F:ATP binding"/>
    <property type="evidence" value="ECO:0007669"/>
    <property type="project" value="UniProtKB-KW"/>
</dbReference>
<dbReference type="SUPFAM" id="SSF48019">
    <property type="entry name" value="post-AAA+ oligomerization domain-like"/>
    <property type="match status" value="1"/>
</dbReference>
<dbReference type="InterPro" id="IPR050238">
    <property type="entry name" value="DNA_Rep/Repair_Clamp_Loader"/>
</dbReference>
<evidence type="ECO:0000256" key="9">
    <source>
        <dbReference type="ARBA" id="ARBA00022932"/>
    </source>
</evidence>
<evidence type="ECO:0000256" key="10">
    <source>
        <dbReference type="ARBA" id="ARBA00049244"/>
    </source>
</evidence>
<dbReference type="FunFam" id="1.10.8.60:FF:000013">
    <property type="entry name" value="DNA polymerase III subunit gamma/tau"/>
    <property type="match status" value="1"/>
</dbReference>
<dbReference type="AlphaFoldDB" id="A0A6B3LTT1"/>
<comment type="similarity">
    <text evidence="1 11">Belongs to the DnaX/STICHEL family.</text>
</comment>
<comment type="function">
    <text evidence="11">DNA polymerase III is a complex, multichain enzyme responsible for most of the replicative synthesis in bacteria. This DNA polymerase also exhibits 3' to 5' exonuclease activity.</text>
</comment>
<dbReference type="InterPro" id="IPR008921">
    <property type="entry name" value="DNA_pol3_clamp-load_cplx_C"/>
</dbReference>
<reference evidence="14 15" key="1">
    <citation type="submission" date="2020-02" db="EMBL/GenBank/DDBJ databases">
        <authorList>
            <person name="Kim M.K."/>
        </authorList>
    </citation>
    <scope>NUCLEOTIDE SEQUENCE [LARGE SCALE GENOMIC DNA]</scope>
    <source>
        <strain evidence="14 15">BT327</strain>
    </source>
</reference>
<keyword evidence="6 11" id="KW-0547">Nucleotide-binding</keyword>
<dbReference type="InterPro" id="IPR027417">
    <property type="entry name" value="P-loop_NTPase"/>
</dbReference>
<dbReference type="Gene3D" id="3.40.50.300">
    <property type="entry name" value="P-loop containing nucleotide triphosphate hydrolases"/>
    <property type="match status" value="1"/>
</dbReference>
<organism evidence="14 15">
    <name type="scientific">Pontibacter burrus</name>
    <dbReference type="NCBI Taxonomy" id="2704466"/>
    <lineage>
        <taxon>Bacteria</taxon>
        <taxon>Pseudomonadati</taxon>
        <taxon>Bacteroidota</taxon>
        <taxon>Cytophagia</taxon>
        <taxon>Cytophagales</taxon>
        <taxon>Hymenobacteraceae</taxon>
        <taxon>Pontibacter</taxon>
    </lineage>
</organism>
<evidence type="ECO:0000256" key="6">
    <source>
        <dbReference type="ARBA" id="ARBA00022741"/>
    </source>
</evidence>
<keyword evidence="5" id="KW-0479">Metal-binding</keyword>
<evidence type="ECO:0000256" key="5">
    <source>
        <dbReference type="ARBA" id="ARBA00022723"/>
    </source>
</evidence>
<comment type="subunit">
    <text evidence="11">DNA polymerase III contains a core (composed of alpha, epsilon and theta chains) that associates with a tau subunit. This core dimerizes to form the POLIII' complex. PolIII' associates with the gamma complex (composed of gamma, delta, delta', psi and chi chains) and with the beta chain to form the complete DNA polymerase III complex.</text>
</comment>